<name>A0A2D2DRV4_9BURK</name>
<dbReference type="InterPro" id="IPR006664">
    <property type="entry name" value="OMP_bac"/>
</dbReference>
<dbReference type="InterPro" id="IPR006665">
    <property type="entry name" value="OmpA-like"/>
</dbReference>
<dbReference type="Pfam" id="PF00691">
    <property type="entry name" value="OmpA"/>
    <property type="match status" value="1"/>
</dbReference>
<feature type="chain" id="PRO_5013783456" description="OmpA-like domain-containing protein" evidence="4">
    <location>
        <begin position="31"/>
        <end position="347"/>
    </location>
</feature>
<keyword evidence="4" id="KW-0732">Signal</keyword>
<dbReference type="Gene3D" id="3.30.1330.60">
    <property type="entry name" value="OmpA-like domain"/>
    <property type="match status" value="1"/>
</dbReference>
<dbReference type="AlphaFoldDB" id="A0A2D2DRV4"/>
<reference evidence="6" key="1">
    <citation type="submission" date="2017-10" db="EMBL/GenBank/DDBJ databases">
        <title>Massilia psychrophilum sp. nov., a novel purple-pigmented bacterium isolated from Tianshan glacier, Xinjiang Municipality, China.</title>
        <authorList>
            <person name="Wang H."/>
        </authorList>
    </citation>
    <scope>NUCLEOTIDE SEQUENCE [LARGE SCALE GENOMIC DNA]</scope>
    <source>
        <strain evidence="6">B2</strain>
    </source>
</reference>
<dbReference type="PRINTS" id="PR01021">
    <property type="entry name" value="OMPADOMAIN"/>
</dbReference>
<dbReference type="CDD" id="cd07185">
    <property type="entry name" value="OmpA_C-like"/>
    <property type="match status" value="1"/>
</dbReference>
<organism evidence="6 7">
    <name type="scientific">Massilia violaceinigra</name>
    <dbReference type="NCBI Taxonomy" id="2045208"/>
    <lineage>
        <taxon>Bacteria</taxon>
        <taxon>Pseudomonadati</taxon>
        <taxon>Pseudomonadota</taxon>
        <taxon>Betaproteobacteria</taxon>
        <taxon>Burkholderiales</taxon>
        <taxon>Oxalobacteraceae</taxon>
        <taxon>Telluria group</taxon>
        <taxon>Massilia</taxon>
    </lineage>
</organism>
<dbReference type="KEGG" id="mass:CR152_26690"/>
<evidence type="ECO:0000256" key="2">
    <source>
        <dbReference type="ARBA" id="ARBA00023136"/>
    </source>
</evidence>
<evidence type="ECO:0000256" key="1">
    <source>
        <dbReference type="ARBA" id="ARBA00004370"/>
    </source>
</evidence>
<evidence type="ECO:0000259" key="5">
    <source>
        <dbReference type="PROSITE" id="PS51123"/>
    </source>
</evidence>
<keyword evidence="7" id="KW-1185">Reference proteome</keyword>
<accession>A0A2D2DRV4</accession>
<sequence length="347" mass="36960">MRMTMKPTIISRPRVVLFAAMALAVQGAFAQTLNAPAERISDQAIVADQAGYKALQQRVKALNDKGVPVSNYYLSKAQCWLDVSLHEYTRNDRSAFPQKALEQGAAIVGALETGATPNPGDQTPLVNDAAKLRDDLWARFGGVKSGAGFSCAAQKVACGEVELVHAGNEFNQQGWRHANPYIQIAEDNLQAAQASAAACGGAPVAAVVKTEQGKGPTVVVEKLTLAADALFRFDKSGLPDLLPAGRARIDSMMIKLDGVYAQISGIKLTGYTDRMGTEAYNQPLSERRAATVREYLVSKGFVGEIVSSGKGEADQVEACTGVAPRAALIGCLQPNRRVEVEVTGIKR</sequence>
<dbReference type="PROSITE" id="PS51123">
    <property type="entry name" value="OMPA_2"/>
    <property type="match status" value="1"/>
</dbReference>
<proteinExistence type="predicted"/>
<evidence type="ECO:0000256" key="3">
    <source>
        <dbReference type="PROSITE-ProRule" id="PRU00473"/>
    </source>
</evidence>
<dbReference type="GO" id="GO:0016020">
    <property type="term" value="C:membrane"/>
    <property type="evidence" value="ECO:0007669"/>
    <property type="project" value="UniProtKB-SubCell"/>
</dbReference>
<evidence type="ECO:0000256" key="4">
    <source>
        <dbReference type="SAM" id="SignalP"/>
    </source>
</evidence>
<evidence type="ECO:0000313" key="6">
    <source>
        <dbReference type="EMBL" id="ATQ77693.1"/>
    </source>
</evidence>
<gene>
    <name evidence="6" type="ORF">CR152_26690</name>
</gene>
<evidence type="ECO:0000313" key="7">
    <source>
        <dbReference type="Proteomes" id="UP000229897"/>
    </source>
</evidence>
<dbReference type="InterPro" id="IPR036737">
    <property type="entry name" value="OmpA-like_sf"/>
</dbReference>
<dbReference type="SUPFAM" id="SSF103088">
    <property type="entry name" value="OmpA-like"/>
    <property type="match status" value="1"/>
</dbReference>
<comment type="subcellular location">
    <subcellularLocation>
        <location evidence="1">Membrane</location>
    </subcellularLocation>
</comment>
<protein>
    <recommendedName>
        <fullName evidence="5">OmpA-like domain-containing protein</fullName>
    </recommendedName>
</protein>
<feature type="domain" description="OmpA-like" evidence="5">
    <location>
        <begin position="218"/>
        <end position="346"/>
    </location>
</feature>
<feature type="signal peptide" evidence="4">
    <location>
        <begin position="1"/>
        <end position="30"/>
    </location>
</feature>
<dbReference type="EMBL" id="CP024608">
    <property type="protein sequence ID" value="ATQ77693.1"/>
    <property type="molecule type" value="Genomic_DNA"/>
</dbReference>
<dbReference type="Proteomes" id="UP000229897">
    <property type="component" value="Chromosome"/>
</dbReference>
<keyword evidence="2 3" id="KW-0472">Membrane</keyword>